<dbReference type="SUPFAM" id="SSF161098">
    <property type="entry name" value="MetI-like"/>
    <property type="match status" value="1"/>
</dbReference>
<feature type="transmembrane region" description="Helical" evidence="8">
    <location>
        <begin position="41"/>
        <end position="64"/>
    </location>
</feature>
<dbReference type="PROSITE" id="PS50928">
    <property type="entry name" value="ABC_TM1"/>
    <property type="match status" value="1"/>
</dbReference>
<dbReference type="Gene3D" id="1.10.3720.10">
    <property type="entry name" value="MetI-like"/>
    <property type="match status" value="1"/>
</dbReference>
<dbReference type="GO" id="GO:0022857">
    <property type="term" value="F:transmembrane transporter activity"/>
    <property type="evidence" value="ECO:0007669"/>
    <property type="project" value="InterPro"/>
</dbReference>
<dbReference type="NCBIfam" id="TIGR01726">
    <property type="entry name" value="HEQRo_perm_3TM"/>
    <property type="match status" value="1"/>
</dbReference>
<keyword evidence="5 8" id="KW-0812">Transmembrane</keyword>
<proteinExistence type="inferred from homology"/>
<dbReference type="InterPro" id="IPR000515">
    <property type="entry name" value="MetI-like"/>
</dbReference>
<comment type="caution">
    <text evidence="10">The sequence shown here is derived from an EMBL/GenBank/DDBJ whole genome shotgun (WGS) entry which is preliminary data.</text>
</comment>
<feature type="transmembrane region" description="Helical" evidence="8">
    <location>
        <begin position="210"/>
        <end position="235"/>
    </location>
</feature>
<keyword evidence="4" id="KW-1003">Cell membrane</keyword>
<dbReference type="AlphaFoldDB" id="A0A1Q8ZQ06"/>
<feature type="transmembrane region" description="Helical" evidence="8">
    <location>
        <begin position="321"/>
        <end position="338"/>
    </location>
</feature>
<dbReference type="GO" id="GO:0006865">
    <property type="term" value="P:amino acid transport"/>
    <property type="evidence" value="ECO:0007669"/>
    <property type="project" value="TreeGrafter"/>
</dbReference>
<evidence type="ECO:0000256" key="4">
    <source>
        <dbReference type="ARBA" id="ARBA00022475"/>
    </source>
</evidence>
<comment type="subcellular location">
    <subcellularLocation>
        <location evidence="1">Cell inner membrane</location>
        <topology evidence="1">Multi-pass membrane protein</topology>
    </subcellularLocation>
    <subcellularLocation>
        <location evidence="8">Cell membrane</location>
        <topology evidence="8">Multi-pass membrane protein</topology>
    </subcellularLocation>
</comment>
<dbReference type="OrthoDB" id="9771188at2"/>
<feature type="domain" description="ABC transmembrane type-1" evidence="9">
    <location>
        <begin position="175"/>
        <end position="366"/>
    </location>
</feature>
<protein>
    <submittedName>
        <fullName evidence="10">Amino acid ABC transporter permease</fullName>
    </submittedName>
</protein>
<dbReference type="PANTHER" id="PTHR30614">
    <property type="entry name" value="MEMBRANE COMPONENT OF AMINO ACID ABC TRANSPORTER"/>
    <property type="match status" value="1"/>
</dbReference>
<evidence type="ECO:0000256" key="1">
    <source>
        <dbReference type="ARBA" id="ARBA00004429"/>
    </source>
</evidence>
<dbReference type="EMBL" id="MKIM01000028">
    <property type="protein sequence ID" value="OLP43838.1"/>
    <property type="molecule type" value="Genomic_DNA"/>
</dbReference>
<reference evidence="10 11" key="1">
    <citation type="submission" date="2016-09" db="EMBL/GenBank/DDBJ databases">
        <title>Rhizobium oryziradicis sp. nov., isolated from the root of rice.</title>
        <authorList>
            <person name="Zhao J."/>
            <person name="Zhang X."/>
        </authorList>
    </citation>
    <scope>NUCLEOTIDE SEQUENCE [LARGE SCALE GENOMIC DNA]</scope>
    <source>
        <strain evidence="10 11">N19</strain>
    </source>
</reference>
<evidence type="ECO:0000256" key="3">
    <source>
        <dbReference type="ARBA" id="ARBA00022448"/>
    </source>
</evidence>
<dbReference type="InterPro" id="IPR035906">
    <property type="entry name" value="MetI-like_sf"/>
</dbReference>
<dbReference type="InterPro" id="IPR043429">
    <property type="entry name" value="ArtM/GltK/GlnP/TcyL/YhdX-like"/>
</dbReference>
<dbReference type="CDD" id="cd06261">
    <property type="entry name" value="TM_PBP2"/>
    <property type="match status" value="1"/>
</dbReference>
<evidence type="ECO:0000313" key="11">
    <source>
        <dbReference type="Proteomes" id="UP000186894"/>
    </source>
</evidence>
<dbReference type="Pfam" id="PF00528">
    <property type="entry name" value="BPD_transp_1"/>
    <property type="match status" value="1"/>
</dbReference>
<sequence>MANQKTAFVSQQLIGPSPAPAGQVGATAWIRKNLIATPKDVLLTIISLAALAYVLPGIVQWLFIDAVWTGSDRTVCLSAAQGGAIADGQVGACWAFVGAKFQQFIFGRYPSAEQWRPMLVMIMFVLLLVPMLMPKAPFKGLNALLLFVVLPVVAFFLLTGGFGLPHVETSSWGGLMVTLILSFFGIAVSLPVGILLALGRRSTMPVIKMLCVIFIEVIRGIPLITVLFMASVMLPLFLPDGWTFDKLLRALVGVSIFSSAYMAEVIRGGLQSIPKGQFEGADSLGLSYVQKMRLIILPQTIKLVIPGIVNTFIGLFKDTSLVSIIGMFDLLGIVTLNLSDSNWATPVTAVTGLIFAGFVYWIFCFGMSRYSHFMEKHLDTGHKH</sequence>
<accession>A0A1Q8ZQ06</accession>
<evidence type="ECO:0000259" key="9">
    <source>
        <dbReference type="PROSITE" id="PS50928"/>
    </source>
</evidence>
<keyword evidence="3 8" id="KW-0813">Transport</keyword>
<organism evidence="10 11">
    <name type="scientific">Rhizobium oryziradicis</name>
    <dbReference type="NCBI Taxonomy" id="1867956"/>
    <lineage>
        <taxon>Bacteria</taxon>
        <taxon>Pseudomonadati</taxon>
        <taxon>Pseudomonadota</taxon>
        <taxon>Alphaproteobacteria</taxon>
        <taxon>Hyphomicrobiales</taxon>
        <taxon>Rhizobiaceae</taxon>
        <taxon>Rhizobium/Agrobacterium group</taxon>
        <taxon>Rhizobium</taxon>
    </lineage>
</organism>
<dbReference type="PANTHER" id="PTHR30614:SF41">
    <property type="entry name" value="INNER MEMBRANE AMINO-ACID ABC TRANSPORTER PERMEASE PROTEIN YHDY"/>
    <property type="match status" value="1"/>
</dbReference>
<dbReference type="STRING" id="1867956.BJF95_22810"/>
<feature type="transmembrane region" description="Helical" evidence="8">
    <location>
        <begin position="344"/>
        <end position="366"/>
    </location>
</feature>
<evidence type="ECO:0000256" key="7">
    <source>
        <dbReference type="ARBA" id="ARBA00023136"/>
    </source>
</evidence>
<dbReference type="RefSeq" id="WP_075641163.1">
    <property type="nucleotide sequence ID" value="NZ_MKIM01000028.1"/>
</dbReference>
<keyword evidence="7 8" id="KW-0472">Membrane</keyword>
<feature type="transmembrane region" description="Helical" evidence="8">
    <location>
        <begin position="115"/>
        <end position="132"/>
    </location>
</feature>
<keyword evidence="6 8" id="KW-1133">Transmembrane helix</keyword>
<name>A0A1Q8ZQ06_9HYPH</name>
<dbReference type="GO" id="GO:0043190">
    <property type="term" value="C:ATP-binding cassette (ABC) transporter complex"/>
    <property type="evidence" value="ECO:0007669"/>
    <property type="project" value="InterPro"/>
</dbReference>
<gene>
    <name evidence="10" type="ORF">BJF95_22810</name>
</gene>
<comment type="similarity">
    <text evidence="2">Belongs to the binding-protein-dependent transport system permease family. HisMQ subfamily.</text>
</comment>
<evidence type="ECO:0000256" key="6">
    <source>
        <dbReference type="ARBA" id="ARBA00022989"/>
    </source>
</evidence>
<evidence type="ECO:0000256" key="2">
    <source>
        <dbReference type="ARBA" id="ARBA00010072"/>
    </source>
</evidence>
<feature type="transmembrane region" description="Helical" evidence="8">
    <location>
        <begin position="176"/>
        <end position="198"/>
    </location>
</feature>
<feature type="transmembrane region" description="Helical" evidence="8">
    <location>
        <begin position="144"/>
        <end position="164"/>
    </location>
</feature>
<dbReference type="InterPro" id="IPR010065">
    <property type="entry name" value="AA_ABC_transptr_permease_3TM"/>
</dbReference>
<evidence type="ECO:0000313" key="10">
    <source>
        <dbReference type="EMBL" id="OLP43838.1"/>
    </source>
</evidence>
<dbReference type="Proteomes" id="UP000186894">
    <property type="component" value="Unassembled WGS sequence"/>
</dbReference>
<evidence type="ECO:0000256" key="8">
    <source>
        <dbReference type="RuleBase" id="RU363032"/>
    </source>
</evidence>
<keyword evidence="11" id="KW-1185">Reference proteome</keyword>
<evidence type="ECO:0000256" key="5">
    <source>
        <dbReference type="ARBA" id="ARBA00022692"/>
    </source>
</evidence>